<dbReference type="CDD" id="cd09276">
    <property type="entry name" value="Rnase_HI_RT_non_LTR"/>
    <property type="match status" value="1"/>
</dbReference>
<accession>A0A4Y2PT99</accession>
<dbReference type="InterPro" id="IPR002156">
    <property type="entry name" value="RNaseH_domain"/>
</dbReference>
<evidence type="ECO:0000313" key="2">
    <source>
        <dbReference type="EMBL" id="GBN54504.1"/>
    </source>
</evidence>
<dbReference type="OrthoDB" id="6433900at2759"/>
<name>A0A4Y2PT99_ARAVE</name>
<dbReference type="GO" id="GO:0004523">
    <property type="term" value="F:RNA-DNA hybrid ribonuclease activity"/>
    <property type="evidence" value="ECO:0007669"/>
    <property type="project" value="InterPro"/>
</dbReference>
<proteinExistence type="predicted"/>
<dbReference type="InterPro" id="IPR012337">
    <property type="entry name" value="RNaseH-like_sf"/>
</dbReference>
<sequence length="228" mass="26201">MKRLTFHTFARHSIEFQMTNWQMDKQPETEKNSPIGVVWKRGFWDFDIEPCIPFSCLTPTTSLDKVSFNDQLLTSASKHTQHPEMMRQLSLEVINNISSQAPMLYTDGSKSDSGRTGSGVYAKVEDGLVFRCRFRNPDNCSVFRSELLAIREALVFPLRFEIRDTYILTDTKSSIQYLKNWPKIEEQTGQEIISKIVTLSQKSRVCIQWIPSHIGVFSNEVVGLLAKE</sequence>
<evidence type="ECO:0000259" key="1">
    <source>
        <dbReference type="PROSITE" id="PS50879"/>
    </source>
</evidence>
<dbReference type="AlphaFoldDB" id="A0A4Y2PT99"/>
<dbReference type="Pfam" id="PF00075">
    <property type="entry name" value="RNase_H"/>
    <property type="match status" value="1"/>
</dbReference>
<dbReference type="InterPro" id="IPR036397">
    <property type="entry name" value="RNaseH_sf"/>
</dbReference>
<dbReference type="Gene3D" id="3.30.420.10">
    <property type="entry name" value="Ribonuclease H-like superfamily/Ribonuclease H"/>
    <property type="match status" value="1"/>
</dbReference>
<organism evidence="2 3">
    <name type="scientific">Araneus ventricosus</name>
    <name type="common">Orbweaver spider</name>
    <name type="synonym">Epeira ventricosa</name>
    <dbReference type="NCBI Taxonomy" id="182803"/>
    <lineage>
        <taxon>Eukaryota</taxon>
        <taxon>Metazoa</taxon>
        <taxon>Ecdysozoa</taxon>
        <taxon>Arthropoda</taxon>
        <taxon>Chelicerata</taxon>
        <taxon>Arachnida</taxon>
        <taxon>Araneae</taxon>
        <taxon>Araneomorphae</taxon>
        <taxon>Entelegynae</taxon>
        <taxon>Araneoidea</taxon>
        <taxon>Araneidae</taxon>
        <taxon>Araneus</taxon>
    </lineage>
</organism>
<gene>
    <name evidence="2" type="ORF">AVEN_98493_1</name>
</gene>
<dbReference type="SUPFAM" id="SSF53098">
    <property type="entry name" value="Ribonuclease H-like"/>
    <property type="match status" value="1"/>
</dbReference>
<dbReference type="Proteomes" id="UP000499080">
    <property type="component" value="Unassembled WGS sequence"/>
</dbReference>
<dbReference type="GO" id="GO:0003676">
    <property type="term" value="F:nucleic acid binding"/>
    <property type="evidence" value="ECO:0007669"/>
    <property type="project" value="InterPro"/>
</dbReference>
<comment type="caution">
    <text evidence="2">The sequence shown here is derived from an EMBL/GenBank/DDBJ whole genome shotgun (WGS) entry which is preliminary data.</text>
</comment>
<dbReference type="PROSITE" id="PS50879">
    <property type="entry name" value="RNASE_H_1"/>
    <property type="match status" value="1"/>
</dbReference>
<reference evidence="2 3" key="1">
    <citation type="journal article" date="2019" name="Sci. Rep.">
        <title>Orb-weaving spider Araneus ventricosus genome elucidates the spidroin gene catalogue.</title>
        <authorList>
            <person name="Kono N."/>
            <person name="Nakamura H."/>
            <person name="Ohtoshi R."/>
            <person name="Moran D.A.P."/>
            <person name="Shinohara A."/>
            <person name="Yoshida Y."/>
            <person name="Fujiwara M."/>
            <person name="Mori M."/>
            <person name="Tomita M."/>
            <person name="Arakawa K."/>
        </authorList>
    </citation>
    <scope>NUCLEOTIDE SEQUENCE [LARGE SCALE GENOMIC DNA]</scope>
</reference>
<protein>
    <recommendedName>
        <fullName evidence="1">RNase H type-1 domain-containing protein</fullName>
    </recommendedName>
</protein>
<keyword evidence="3" id="KW-1185">Reference proteome</keyword>
<dbReference type="EMBL" id="BGPR01012089">
    <property type="protein sequence ID" value="GBN54504.1"/>
    <property type="molecule type" value="Genomic_DNA"/>
</dbReference>
<evidence type="ECO:0000313" key="3">
    <source>
        <dbReference type="Proteomes" id="UP000499080"/>
    </source>
</evidence>
<feature type="domain" description="RNase H type-1" evidence="1">
    <location>
        <begin position="98"/>
        <end position="228"/>
    </location>
</feature>